<accession>A0A6J2TEM6</accession>
<evidence type="ECO:0000259" key="2">
    <source>
        <dbReference type="Pfam" id="PF15055"/>
    </source>
</evidence>
<organism evidence="3 4">
    <name type="scientific">Drosophila lebanonensis</name>
    <name type="common">Fruit fly</name>
    <name type="synonym">Scaptodrosophila lebanonensis</name>
    <dbReference type="NCBI Taxonomy" id="7225"/>
    <lineage>
        <taxon>Eukaryota</taxon>
        <taxon>Metazoa</taxon>
        <taxon>Ecdysozoa</taxon>
        <taxon>Arthropoda</taxon>
        <taxon>Hexapoda</taxon>
        <taxon>Insecta</taxon>
        <taxon>Pterygota</taxon>
        <taxon>Neoptera</taxon>
        <taxon>Endopterygota</taxon>
        <taxon>Diptera</taxon>
        <taxon>Brachycera</taxon>
        <taxon>Muscomorpha</taxon>
        <taxon>Ephydroidea</taxon>
        <taxon>Drosophilidae</taxon>
        <taxon>Scaptodrosophila</taxon>
    </lineage>
</organism>
<keyword evidence="3" id="KW-1185">Reference proteome</keyword>
<dbReference type="Proteomes" id="UP000504634">
    <property type="component" value="Unplaced"/>
</dbReference>
<feature type="domain" description="Distal membrane-arm assembly complex protein 1-like" evidence="2">
    <location>
        <begin position="18"/>
        <end position="63"/>
    </location>
</feature>
<dbReference type="RefSeq" id="XP_030374459.1">
    <property type="nucleotide sequence ID" value="XM_030518599.1"/>
</dbReference>
<keyword evidence="1" id="KW-0472">Membrane</keyword>
<evidence type="ECO:0000256" key="1">
    <source>
        <dbReference type="SAM" id="Phobius"/>
    </source>
</evidence>
<evidence type="ECO:0000313" key="3">
    <source>
        <dbReference type="Proteomes" id="UP000504634"/>
    </source>
</evidence>
<sequence length="93" mass="9982">MIGRFSYWYRGNVSEDADCVACRLISGIGLLGIGAFLFSQSKRPRPIEKYTMKGLAAVVGALGVARLADANFLKADLEPSRPANTSESSKGRS</sequence>
<feature type="transmembrane region" description="Helical" evidence="1">
    <location>
        <begin position="20"/>
        <end position="38"/>
    </location>
</feature>
<evidence type="ECO:0000313" key="4">
    <source>
        <dbReference type="RefSeq" id="XP_030374459.1"/>
    </source>
</evidence>
<proteinExistence type="predicted"/>
<dbReference type="GeneID" id="115624023"/>
<name>A0A6J2TEM6_DROLE</name>
<gene>
    <name evidence="4" type="primary">LOC115624023</name>
</gene>
<keyword evidence="1" id="KW-0812">Transmembrane</keyword>
<reference evidence="4" key="1">
    <citation type="submission" date="2025-08" db="UniProtKB">
        <authorList>
            <consortium name="RefSeq"/>
        </authorList>
    </citation>
    <scope>IDENTIFICATION</scope>
    <source>
        <strain evidence="4">11010-0011.00</strain>
        <tissue evidence="4">Whole body</tissue>
    </source>
</reference>
<dbReference type="AlphaFoldDB" id="A0A6J2TEM6"/>
<protein>
    <submittedName>
        <fullName evidence="4">Uncharacterized protein LOC115624023</fullName>
    </submittedName>
</protein>
<dbReference type="Pfam" id="PF15055">
    <property type="entry name" value="DMAC1_Dmo2"/>
    <property type="match status" value="1"/>
</dbReference>
<keyword evidence="1" id="KW-1133">Transmembrane helix</keyword>
<dbReference type="InterPro" id="IPR028036">
    <property type="entry name" value="DMAC1-like_dom"/>
</dbReference>